<dbReference type="EMBL" id="CP022657">
    <property type="protein sequence ID" value="ASS74153.1"/>
    <property type="molecule type" value="Genomic_DNA"/>
</dbReference>
<dbReference type="PANTHER" id="PTHR30294">
    <property type="entry name" value="MEMBRANE COMPONENT OF ABC TRANSPORTER YHHJ-RELATED"/>
    <property type="match status" value="1"/>
</dbReference>
<gene>
    <name evidence="10" type="ORF">CIG75_03545</name>
</gene>
<name>A0A223CYF2_9BACL</name>
<keyword evidence="6 8" id="KW-1133">Transmembrane helix</keyword>
<dbReference type="InterPro" id="IPR013525">
    <property type="entry name" value="ABC2_TM"/>
</dbReference>
<dbReference type="PANTHER" id="PTHR30294:SF48">
    <property type="entry name" value="LINEARMYCIN RESISTANCE PERMEASE PROTEIN LNRM"/>
    <property type="match status" value="1"/>
</dbReference>
<evidence type="ECO:0000256" key="8">
    <source>
        <dbReference type="SAM" id="Phobius"/>
    </source>
</evidence>
<evidence type="ECO:0000256" key="2">
    <source>
        <dbReference type="ARBA" id="ARBA00007783"/>
    </source>
</evidence>
<keyword evidence="4" id="KW-1003">Cell membrane</keyword>
<accession>A0A223CYF2</accession>
<feature type="domain" description="ABC transmembrane type-2" evidence="9">
    <location>
        <begin position="115"/>
        <end position="342"/>
    </location>
</feature>
<evidence type="ECO:0000256" key="4">
    <source>
        <dbReference type="ARBA" id="ARBA00022475"/>
    </source>
</evidence>
<comment type="similarity">
    <text evidence="2">Belongs to the ABC-2 integral membrane protein family.</text>
</comment>
<evidence type="ECO:0000259" key="9">
    <source>
        <dbReference type="PROSITE" id="PS51012"/>
    </source>
</evidence>
<evidence type="ECO:0000313" key="11">
    <source>
        <dbReference type="Proteomes" id="UP000214688"/>
    </source>
</evidence>
<dbReference type="PROSITE" id="PS51012">
    <property type="entry name" value="ABC_TM2"/>
    <property type="match status" value="1"/>
</dbReference>
<comment type="subcellular location">
    <subcellularLocation>
        <location evidence="1">Cell membrane</location>
        <topology evidence="1">Multi-pass membrane protein</topology>
    </subcellularLocation>
</comment>
<protein>
    <recommendedName>
        <fullName evidence="9">ABC transmembrane type-2 domain-containing protein</fullName>
    </recommendedName>
</protein>
<evidence type="ECO:0000256" key="6">
    <source>
        <dbReference type="ARBA" id="ARBA00022989"/>
    </source>
</evidence>
<organism evidence="10 11">
    <name type="scientific">Tumebacillus algifaecis</name>
    <dbReference type="NCBI Taxonomy" id="1214604"/>
    <lineage>
        <taxon>Bacteria</taxon>
        <taxon>Bacillati</taxon>
        <taxon>Bacillota</taxon>
        <taxon>Bacilli</taxon>
        <taxon>Bacillales</taxon>
        <taxon>Alicyclobacillaceae</taxon>
        <taxon>Tumebacillus</taxon>
    </lineage>
</organism>
<dbReference type="KEGG" id="tab:CIG75_03545"/>
<proteinExistence type="inferred from homology"/>
<dbReference type="AlphaFoldDB" id="A0A223CYF2"/>
<dbReference type="GO" id="GO:0005886">
    <property type="term" value="C:plasma membrane"/>
    <property type="evidence" value="ECO:0007669"/>
    <property type="project" value="UniProtKB-SubCell"/>
</dbReference>
<keyword evidence="7 8" id="KW-0472">Membrane</keyword>
<evidence type="ECO:0000256" key="5">
    <source>
        <dbReference type="ARBA" id="ARBA00022692"/>
    </source>
</evidence>
<evidence type="ECO:0000313" key="10">
    <source>
        <dbReference type="EMBL" id="ASS74153.1"/>
    </source>
</evidence>
<dbReference type="InterPro" id="IPR051449">
    <property type="entry name" value="ABC-2_transporter_component"/>
</dbReference>
<feature type="transmembrane region" description="Helical" evidence="8">
    <location>
        <begin position="152"/>
        <end position="174"/>
    </location>
</feature>
<dbReference type="InterPro" id="IPR047817">
    <property type="entry name" value="ABC2_TM_bact-type"/>
</dbReference>
<sequence length="342" mass="36000">MGKELVEGVLQSEDLKRSIKVTKVDSPAAVEQSVQDGTAQVGLVIPQGFTEQVNTGGKTELSLLQDPGKPQTALIMRSIVKSYTERVSAVNIASSAIIGDLAQHAATSGGVNQDLGKIAHEVVEELTATVTNPNAGVLEKPVGEKEVSAKQYYAAAMAVMFLLFNATVGAKSILNERSTETLSRLLSTPTSKLSILLGKFFGTLFFAVLQFGVLLIATTYAFGVEWGDNLGQTLAIALSYAVAVSGLSMALASVLKSEQSADVVSGIGVQIFSILGGSMLPLAQFPELLQKVALVTPNAWALISLTDIMTGTEWQALYLPLVVLLTLGAAALSFGTWRLAAR</sequence>
<dbReference type="Proteomes" id="UP000214688">
    <property type="component" value="Chromosome"/>
</dbReference>
<feature type="transmembrane region" description="Helical" evidence="8">
    <location>
        <begin position="267"/>
        <end position="285"/>
    </location>
</feature>
<evidence type="ECO:0000256" key="7">
    <source>
        <dbReference type="ARBA" id="ARBA00023136"/>
    </source>
</evidence>
<reference evidence="10 11" key="1">
    <citation type="journal article" date="2015" name="Int. J. Syst. Evol. Microbiol.">
        <title>Tumebacillus algifaecis sp. nov., isolated from decomposing algal scum.</title>
        <authorList>
            <person name="Wu Y.F."/>
            <person name="Zhang B."/>
            <person name="Xing P."/>
            <person name="Wu Q.L."/>
            <person name="Liu S.J."/>
        </authorList>
    </citation>
    <scope>NUCLEOTIDE SEQUENCE [LARGE SCALE GENOMIC DNA]</scope>
    <source>
        <strain evidence="10 11">THMBR28</strain>
    </source>
</reference>
<feature type="transmembrane region" description="Helical" evidence="8">
    <location>
        <begin position="317"/>
        <end position="340"/>
    </location>
</feature>
<evidence type="ECO:0000256" key="3">
    <source>
        <dbReference type="ARBA" id="ARBA00022448"/>
    </source>
</evidence>
<dbReference type="Pfam" id="PF12698">
    <property type="entry name" value="ABC2_membrane_3"/>
    <property type="match status" value="1"/>
</dbReference>
<keyword evidence="11" id="KW-1185">Reference proteome</keyword>
<feature type="transmembrane region" description="Helical" evidence="8">
    <location>
        <begin position="195"/>
        <end position="222"/>
    </location>
</feature>
<dbReference type="GO" id="GO:0140359">
    <property type="term" value="F:ABC-type transporter activity"/>
    <property type="evidence" value="ECO:0007669"/>
    <property type="project" value="InterPro"/>
</dbReference>
<keyword evidence="5 8" id="KW-0812">Transmembrane</keyword>
<dbReference type="Gene3D" id="3.40.1710.10">
    <property type="entry name" value="abc type-2 transporter like domain"/>
    <property type="match status" value="1"/>
</dbReference>
<feature type="transmembrane region" description="Helical" evidence="8">
    <location>
        <begin position="234"/>
        <end position="255"/>
    </location>
</feature>
<evidence type="ECO:0000256" key="1">
    <source>
        <dbReference type="ARBA" id="ARBA00004651"/>
    </source>
</evidence>
<keyword evidence="3" id="KW-0813">Transport</keyword>